<dbReference type="AlphaFoldDB" id="A0A6G9YES9"/>
<dbReference type="Pfam" id="PF00188">
    <property type="entry name" value="CAP"/>
    <property type="match status" value="1"/>
</dbReference>
<accession>A0A6G9YES9</accession>
<dbReference type="KEGG" id="nah:F5544_18145"/>
<feature type="compositionally biased region" description="Low complexity" evidence="1">
    <location>
        <begin position="239"/>
        <end position="258"/>
    </location>
</feature>
<dbReference type="SUPFAM" id="SSF55797">
    <property type="entry name" value="PR-1-like"/>
    <property type="match status" value="1"/>
</dbReference>
<keyword evidence="4" id="KW-1185">Reference proteome</keyword>
<feature type="compositionally biased region" description="Gly residues" evidence="1">
    <location>
        <begin position="226"/>
        <end position="238"/>
    </location>
</feature>
<reference evidence="3 4" key="1">
    <citation type="journal article" date="2019" name="ACS Chem. Biol.">
        <title>Identification and Mobilization of a Cryptic Antibiotic Biosynthesis Gene Locus from a Human-Pathogenic Nocardia Isolate.</title>
        <authorList>
            <person name="Herisse M."/>
            <person name="Ishida K."/>
            <person name="Porter J.L."/>
            <person name="Howden B."/>
            <person name="Hertweck C."/>
            <person name="Stinear T.P."/>
            <person name="Pidot S.J."/>
        </authorList>
    </citation>
    <scope>NUCLEOTIDE SEQUENCE [LARGE SCALE GENOMIC DNA]</scope>
    <source>
        <strain evidence="3 4">AUSMDU00012717</strain>
    </source>
</reference>
<dbReference type="Proteomes" id="UP000503540">
    <property type="component" value="Chromosome"/>
</dbReference>
<proteinExistence type="predicted"/>
<evidence type="ECO:0000313" key="3">
    <source>
        <dbReference type="EMBL" id="QIS11503.1"/>
    </source>
</evidence>
<dbReference type="EMBL" id="CP046172">
    <property type="protein sequence ID" value="QIS11503.1"/>
    <property type="molecule type" value="Genomic_DNA"/>
</dbReference>
<gene>
    <name evidence="3" type="ORF">F5544_18145</name>
</gene>
<evidence type="ECO:0000256" key="1">
    <source>
        <dbReference type="SAM" id="MobiDB-lite"/>
    </source>
</evidence>
<evidence type="ECO:0000313" key="4">
    <source>
        <dbReference type="Proteomes" id="UP000503540"/>
    </source>
</evidence>
<feature type="domain" description="SCP" evidence="2">
    <location>
        <begin position="101"/>
        <end position="215"/>
    </location>
</feature>
<dbReference type="PANTHER" id="PTHR31157:SF1">
    <property type="entry name" value="SCP DOMAIN-CONTAINING PROTEIN"/>
    <property type="match status" value="1"/>
</dbReference>
<name>A0A6G9YES9_9NOCA</name>
<dbReference type="PANTHER" id="PTHR31157">
    <property type="entry name" value="SCP DOMAIN-CONTAINING PROTEIN"/>
    <property type="match status" value="1"/>
</dbReference>
<sequence length="301" mass="31919">MIFRMPTSGIEVHGIFLCSLRPEYPSAQSSHIMPTAKCCAPMWERCFYPTYLEGIMSLSSLSLRSLSAAVALSAVAFCTVTAAPFAFAAPQSASAADEVISLTNAERAKAGCPALKTESHLTRAAQDHTEDMAANGYLDHNSSKGDPGDRISAAGYRAQGWAENIAEGQRSPAEVVDAWMNSAGHRANILNCDLQDIGVGYATSGDGTPYWTQDFGTPAGTSPGRPGNGNNPGNGNKPGNGNPSDGDNPGDGYPSDGDTYPGGDNDWGNWDTSDTGQIPWDPWHNGYDMPSEGQMDEYSMY</sequence>
<evidence type="ECO:0000259" key="2">
    <source>
        <dbReference type="Pfam" id="PF00188"/>
    </source>
</evidence>
<dbReference type="InterPro" id="IPR014044">
    <property type="entry name" value="CAP_dom"/>
</dbReference>
<feature type="region of interest" description="Disordered" evidence="1">
    <location>
        <begin position="210"/>
        <end position="301"/>
    </location>
</feature>
<dbReference type="InterPro" id="IPR035940">
    <property type="entry name" value="CAP_sf"/>
</dbReference>
<dbReference type="Gene3D" id="3.40.33.10">
    <property type="entry name" value="CAP"/>
    <property type="match status" value="1"/>
</dbReference>
<protein>
    <recommendedName>
        <fullName evidence="2">SCP domain-containing protein</fullName>
    </recommendedName>
</protein>
<dbReference type="CDD" id="cd05379">
    <property type="entry name" value="CAP_bacterial"/>
    <property type="match status" value="1"/>
</dbReference>
<organism evidence="3 4">
    <name type="scientific">Nocardia arthritidis</name>
    <dbReference type="NCBI Taxonomy" id="228602"/>
    <lineage>
        <taxon>Bacteria</taxon>
        <taxon>Bacillati</taxon>
        <taxon>Actinomycetota</taxon>
        <taxon>Actinomycetes</taxon>
        <taxon>Mycobacteriales</taxon>
        <taxon>Nocardiaceae</taxon>
        <taxon>Nocardia</taxon>
    </lineage>
</organism>